<feature type="domain" description="Bacteriophage T5 Orf172 DNA-binding" evidence="1">
    <location>
        <begin position="56"/>
        <end position="125"/>
    </location>
</feature>
<dbReference type="SMART" id="SM00974">
    <property type="entry name" value="T5orf172"/>
    <property type="match status" value="1"/>
</dbReference>
<dbReference type="Pfam" id="PF13455">
    <property type="entry name" value="MUG113"/>
    <property type="match status" value="1"/>
</dbReference>
<dbReference type="STRING" id="410332.SAMN04488550_4149"/>
<evidence type="ECO:0000313" key="2">
    <source>
        <dbReference type="EMBL" id="GAC81247.1"/>
    </source>
</evidence>
<organism evidence="2 3">
    <name type="scientific">Gordonia malaquae NBRC 108250</name>
    <dbReference type="NCBI Taxonomy" id="1223542"/>
    <lineage>
        <taxon>Bacteria</taxon>
        <taxon>Bacillati</taxon>
        <taxon>Actinomycetota</taxon>
        <taxon>Actinomycetes</taxon>
        <taxon>Mycobacteriales</taxon>
        <taxon>Gordoniaceae</taxon>
        <taxon>Gordonia</taxon>
    </lineage>
</organism>
<name>M3UZ78_GORML</name>
<keyword evidence="3" id="KW-1185">Reference proteome</keyword>
<dbReference type="AlphaFoldDB" id="M3UZ78"/>
<evidence type="ECO:0000313" key="3">
    <source>
        <dbReference type="Proteomes" id="UP000035009"/>
    </source>
</evidence>
<comment type="caution">
    <text evidence="2">The sequence shown here is derived from an EMBL/GenBank/DDBJ whole genome shotgun (WGS) entry which is preliminary data.</text>
</comment>
<dbReference type="eggNOG" id="ENOG5032G0W">
    <property type="taxonomic scope" value="Bacteria"/>
</dbReference>
<accession>M3UZ78</accession>
<dbReference type="EMBL" id="BAOP01000030">
    <property type="protein sequence ID" value="GAC81247.1"/>
    <property type="molecule type" value="Genomic_DNA"/>
</dbReference>
<proteinExistence type="predicted"/>
<dbReference type="Proteomes" id="UP000035009">
    <property type="component" value="Unassembled WGS sequence"/>
</dbReference>
<dbReference type="InterPro" id="IPR018306">
    <property type="entry name" value="Phage_T5_Orf172_DNA-bd"/>
</dbReference>
<sequence>MEMVQGEPVPERAKENLNYDHPLNPELLDHNAPFSLFGERVGMAVESARTGVVYFVRTGGRIKIGYSTNLERRLAQYPPDIEVLYLVRGDRDRERYEHKRFAAYLADGREWFQDRTEVTNLIAAMSSADPGWTRLIEDDEWWRRRANTAPEITAGRIA</sequence>
<protein>
    <recommendedName>
        <fullName evidence="1">Bacteriophage T5 Orf172 DNA-binding domain-containing protein</fullName>
    </recommendedName>
</protein>
<reference evidence="2 3" key="1">
    <citation type="submission" date="2013-02" db="EMBL/GenBank/DDBJ databases">
        <title>Whole genome shotgun sequence of Gordonia malaquae NBRC 108250.</title>
        <authorList>
            <person name="Yoshida I."/>
            <person name="Hosoyama A."/>
            <person name="Tsuchikane K."/>
            <person name="Ando Y."/>
            <person name="Baba S."/>
            <person name="Ohji S."/>
            <person name="Hamada M."/>
            <person name="Tamura T."/>
            <person name="Yamazoe A."/>
            <person name="Yamazaki S."/>
            <person name="Fujita N."/>
        </authorList>
    </citation>
    <scope>NUCLEOTIDE SEQUENCE [LARGE SCALE GENOMIC DNA]</scope>
    <source>
        <strain evidence="2 3">NBRC 108250</strain>
    </source>
</reference>
<gene>
    <name evidence="2" type="ORF">GM1_030_00760</name>
</gene>
<evidence type="ECO:0000259" key="1">
    <source>
        <dbReference type="SMART" id="SM00974"/>
    </source>
</evidence>